<evidence type="ECO:0000313" key="2">
    <source>
        <dbReference type="Proteomes" id="UP000324222"/>
    </source>
</evidence>
<accession>A0A5B7KIH3</accession>
<reference evidence="1 2" key="1">
    <citation type="submission" date="2019-05" db="EMBL/GenBank/DDBJ databases">
        <title>Another draft genome of Portunus trituberculatus and its Hox gene families provides insights of decapod evolution.</title>
        <authorList>
            <person name="Jeong J.-H."/>
            <person name="Song I."/>
            <person name="Kim S."/>
            <person name="Choi T."/>
            <person name="Kim D."/>
            <person name="Ryu S."/>
            <person name="Kim W."/>
        </authorList>
    </citation>
    <scope>NUCLEOTIDE SEQUENCE [LARGE SCALE GENOMIC DNA]</scope>
    <source>
        <tissue evidence="1">Muscle</tissue>
    </source>
</reference>
<protein>
    <submittedName>
        <fullName evidence="1">Uncharacterized protein</fullName>
    </submittedName>
</protein>
<proteinExistence type="predicted"/>
<sequence>MLQPHLTHLHPCSTHAPPCSILPLISSAASRTPA</sequence>
<name>A0A5B7KIH3_PORTR</name>
<dbReference type="AlphaFoldDB" id="A0A5B7KIH3"/>
<dbReference type="EMBL" id="VSRR010144340">
    <property type="protein sequence ID" value="MPD05088.1"/>
    <property type="molecule type" value="Genomic_DNA"/>
</dbReference>
<keyword evidence="2" id="KW-1185">Reference proteome</keyword>
<evidence type="ECO:0000313" key="1">
    <source>
        <dbReference type="EMBL" id="MPD05088.1"/>
    </source>
</evidence>
<comment type="caution">
    <text evidence="1">The sequence shown here is derived from an EMBL/GenBank/DDBJ whole genome shotgun (WGS) entry which is preliminary data.</text>
</comment>
<gene>
    <name evidence="1" type="ORF">E2C01_100813</name>
</gene>
<organism evidence="1 2">
    <name type="scientific">Portunus trituberculatus</name>
    <name type="common">Swimming crab</name>
    <name type="synonym">Neptunus trituberculatus</name>
    <dbReference type="NCBI Taxonomy" id="210409"/>
    <lineage>
        <taxon>Eukaryota</taxon>
        <taxon>Metazoa</taxon>
        <taxon>Ecdysozoa</taxon>
        <taxon>Arthropoda</taxon>
        <taxon>Crustacea</taxon>
        <taxon>Multicrustacea</taxon>
        <taxon>Malacostraca</taxon>
        <taxon>Eumalacostraca</taxon>
        <taxon>Eucarida</taxon>
        <taxon>Decapoda</taxon>
        <taxon>Pleocyemata</taxon>
        <taxon>Brachyura</taxon>
        <taxon>Eubrachyura</taxon>
        <taxon>Portunoidea</taxon>
        <taxon>Portunidae</taxon>
        <taxon>Portuninae</taxon>
        <taxon>Portunus</taxon>
    </lineage>
</organism>
<dbReference type="Proteomes" id="UP000324222">
    <property type="component" value="Unassembled WGS sequence"/>
</dbReference>